<comment type="caution">
    <text evidence="1">The sequence shown here is derived from an EMBL/GenBank/DDBJ whole genome shotgun (WGS) entry which is preliminary data.</text>
</comment>
<dbReference type="AlphaFoldDB" id="A0A6P1DS10"/>
<organism evidence="1 2">
    <name type="scientific">Thiorhodococcus mannitoliphagus</name>
    <dbReference type="NCBI Taxonomy" id="329406"/>
    <lineage>
        <taxon>Bacteria</taxon>
        <taxon>Pseudomonadati</taxon>
        <taxon>Pseudomonadota</taxon>
        <taxon>Gammaproteobacteria</taxon>
        <taxon>Chromatiales</taxon>
        <taxon>Chromatiaceae</taxon>
        <taxon>Thiorhodococcus</taxon>
    </lineage>
</organism>
<dbReference type="EMBL" id="JAAIJR010000037">
    <property type="protein sequence ID" value="NEX20838.1"/>
    <property type="molecule type" value="Genomic_DNA"/>
</dbReference>
<sequence>MDHDQMMRHDGMGAMAQEQATGATQGQGVINSVDAKGGSVNITHEPIPALSWPAMTMDLPVTDAVDLSGVSAGDKVDFAIMLGSDNVYRITALKRLD</sequence>
<dbReference type="Pfam" id="PF11604">
    <property type="entry name" value="CusF_Ec"/>
    <property type="match status" value="1"/>
</dbReference>
<keyword evidence="2" id="KW-1185">Reference proteome</keyword>
<evidence type="ECO:0000313" key="2">
    <source>
        <dbReference type="Proteomes" id="UP000471640"/>
    </source>
</evidence>
<gene>
    <name evidence="1" type="ORF">G3480_11025</name>
</gene>
<reference evidence="1 2" key="2">
    <citation type="submission" date="2020-02" db="EMBL/GenBank/DDBJ databases">
        <title>Genome sequences of Thiorhodococcus mannitoliphagus and Thiorhodococcus minor, purple sulfur photosynthetic bacteria in the gammaproteobacterial family, Chromatiaceae.</title>
        <authorList>
            <person name="Aviles F.A."/>
            <person name="Meyer T.E."/>
            <person name="Kyndt J.A."/>
        </authorList>
    </citation>
    <scope>NUCLEOTIDE SEQUENCE [LARGE SCALE GENOMIC DNA]</scope>
    <source>
        <strain evidence="1 2">DSM 18266</strain>
    </source>
</reference>
<dbReference type="Gene3D" id="2.40.50.320">
    <property type="entry name" value="Copper binding periplasmic protein CusF"/>
    <property type="match status" value="1"/>
</dbReference>
<name>A0A6P1DS10_9GAMM</name>
<accession>A0A6P1DS10</accession>
<proteinExistence type="predicted"/>
<dbReference type="Proteomes" id="UP000471640">
    <property type="component" value="Unassembled WGS sequence"/>
</dbReference>
<evidence type="ECO:0000313" key="1">
    <source>
        <dbReference type="EMBL" id="NEX20838.1"/>
    </source>
</evidence>
<dbReference type="InterPro" id="IPR021647">
    <property type="entry name" value="CusF_Ec"/>
</dbReference>
<dbReference type="InterPro" id="IPR042230">
    <property type="entry name" value="CusF_sf"/>
</dbReference>
<protein>
    <submittedName>
        <fullName evidence="1">Copper-binding protein</fullName>
    </submittedName>
</protein>
<reference evidence="2" key="1">
    <citation type="journal article" date="2020" name="Microbiol. Resour. Announc.">
        <title>Draft Genome Sequences of Thiorhodococcus mannitoliphagus and Thiorhodococcus minor, Purple Sulfur Photosynthetic Bacteria in the Gammaproteobacterial Family Chromatiaceae.</title>
        <authorList>
            <person name="Aviles F.A."/>
            <person name="Meyer T.E."/>
            <person name="Kyndt J.A."/>
        </authorList>
    </citation>
    <scope>NUCLEOTIDE SEQUENCE [LARGE SCALE GENOMIC DNA]</scope>
    <source>
        <strain evidence="2">DSM 18266</strain>
    </source>
</reference>